<dbReference type="SMART" id="SM00670">
    <property type="entry name" value="PINc"/>
    <property type="match status" value="1"/>
</dbReference>
<dbReference type="Gene3D" id="3.40.50.1010">
    <property type="entry name" value="5'-nuclease"/>
    <property type="match status" value="1"/>
</dbReference>
<organism evidence="3 4">
    <name type="scientific">Postia placenta MAD-698-R-SB12</name>
    <dbReference type="NCBI Taxonomy" id="670580"/>
    <lineage>
        <taxon>Eukaryota</taxon>
        <taxon>Fungi</taxon>
        <taxon>Dikarya</taxon>
        <taxon>Basidiomycota</taxon>
        <taxon>Agaricomycotina</taxon>
        <taxon>Agaricomycetes</taxon>
        <taxon>Polyporales</taxon>
        <taxon>Adustoporiaceae</taxon>
        <taxon>Rhodonia</taxon>
    </lineage>
</organism>
<dbReference type="AlphaFoldDB" id="A0A1X6MV89"/>
<sequence>MSVGYALPQGSYWNSPAPEAMAFQAASAAPGTLSSNLFICVTSIECSIAYAVAATAPTPHASRDLTLQRISEAADKDVEMQDVYASQITYVVLDTNILIHFFDVLKQFNEDLETLVLPVVIIIPNVLLGELDGLKKSDQVGWFASRASTWILDRMRARKHVKVQATWETTSPRIIDPRRQNDLTIWDCCRYFMEDKGGRVVLYSNDNNLASQSEAEGIKTVTPQKYGWTSLELARAIDIPGIDYRMFQRPKDDTSPHYHYRPDKTLAHRITAIRPETRIAVVAPEDDGEDRMDVDDDGTRHGASHTNFKKDYTPSHALDALHLQVIDHFTLLLRDLAFRIRTAAGDVRSASQWATEYERKLFKDWILGDCIKYLGSKKPLKPTSPSLQRFMRRPYEDLPHEEIWRRGQDWSRQDWLHAMGALVEIGTKFEDGAILASVELLRVETERVFNLPMRPTGL</sequence>
<dbReference type="InterPro" id="IPR002716">
    <property type="entry name" value="PIN_dom"/>
</dbReference>
<name>A0A1X6MV89_9APHY</name>
<feature type="domain" description="PIN" evidence="2">
    <location>
        <begin position="89"/>
        <end position="211"/>
    </location>
</feature>
<evidence type="ECO:0000256" key="1">
    <source>
        <dbReference type="SAM" id="MobiDB-lite"/>
    </source>
</evidence>
<evidence type="ECO:0000259" key="2">
    <source>
        <dbReference type="SMART" id="SM00670"/>
    </source>
</evidence>
<dbReference type="EMBL" id="KZ110600">
    <property type="protein sequence ID" value="OSX60295.1"/>
    <property type="molecule type" value="Genomic_DNA"/>
</dbReference>
<keyword evidence="4" id="KW-1185">Reference proteome</keyword>
<dbReference type="InterPro" id="IPR029060">
    <property type="entry name" value="PIN-like_dom_sf"/>
</dbReference>
<evidence type="ECO:0000313" key="3">
    <source>
        <dbReference type="EMBL" id="OSX60295.1"/>
    </source>
</evidence>
<gene>
    <name evidence="3" type="ORF">POSPLADRAFT_1171355</name>
</gene>
<feature type="compositionally biased region" description="Acidic residues" evidence="1">
    <location>
        <begin position="287"/>
        <end position="296"/>
    </location>
</feature>
<dbReference type="RefSeq" id="XP_024337089.1">
    <property type="nucleotide sequence ID" value="XM_024488129.1"/>
</dbReference>
<evidence type="ECO:0000313" key="4">
    <source>
        <dbReference type="Proteomes" id="UP000194127"/>
    </source>
</evidence>
<dbReference type="InterPro" id="IPR052626">
    <property type="entry name" value="SWT1_Regulator"/>
</dbReference>
<reference evidence="3 4" key="1">
    <citation type="submission" date="2017-04" db="EMBL/GenBank/DDBJ databases">
        <title>Genome Sequence of the Model Brown-Rot Fungus Postia placenta SB12.</title>
        <authorList>
            <consortium name="DOE Joint Genome Institute"/>
            <person name="Gaskell J."/>
            <person name="Kersten P."/>
            <person name="Larrondo L.F."/>
            <person name="Canessa P."/>
            <person name="Martinez D."/>
            <person name="Hibbett D."/>
            <person name="Schmoll M."/>
            <person name="Kubicek C.P."/>
            <person name="Martinez A.T."/>
            <person name="Yadav J."/>
            <person name="Master E."/>
            <person name="Magnuson J.K."/>
            <person name="James T."/>
            <person name="Yaver D."/>
            <person name="Berka R."/>
            <person name="Labutti K."/>
            <person name="Lipzen A."/>
            <person name="Aerts A."/>
            <person name="Barry K."/>
            <person name="Henrissat B."/>
            <person name="Blanchette R."/>
            <person name="Grigoriev I."/>
            <person name="Cullen D."/>
        </authorList>
    </citation>
    <scope>NUCLEOTIDE SEQUENCE [LARGE SCALE GENOMIC DNA]</scope>
    <source>
        <strain evidence="3 4">MAD-698-R-SB12</strain>
    </source>
</reference>
<protein>
    <recommendedName>
        <fullName evidence="2">PIN domain-containing protein</fullName>
    </recommendedName>
</protein>
<dbReference type="CDD" id="cd18727">
    <property type="entry name" value="PIN_Swt1-like"/>
    <property type="match status" value="1"/>
</dbReference>
<dbReference type="Pfam" id="PF13638">
    <property type="entry name" value="PIN_4"/>
    <property type="match status" value="1"/>
</dbReference>
<dbReference type="Proteomes" id="UP000194127">
    <property type="component" value="Unassembled WGS sequence"/>
</dbReference>
<dbReference type="GeneID" id="36333078"/>
<dbReference type="GO" id="GO:0004540">
    <property type="term" value="F:RNA nuclease activity"/>
    <property type="evidence" value="ECO:0007669"/>
    <property type="project" value="UniProtKB-ARBA"/>
</dbReference>
<proteinExistence type="predicted"/>
<feature type="region of interest" description="Disordered" evidence="1">
    <location>
        <begin position="287"/>
        <end position="308"/>
    </location>
</feature>
<dbReference type="OrthoDB" id="2017974at2759"/>
<dbReference type="PANTHER" id="PTHR16161:SF0">
    <property type="entry name" value="TRANSCRIPTIONAL PROTEIN SWT1"/>
    <property type="match status" value="1"/>
</dbReference>
<dbReference type="PANTHER" id="PTHR16161">
    <property type="entry name" value="TRANSCRIPTIONAL PROTEIN SWT1"/>
    <property type="match status" value="1"/>
</dbReference>
<dbReference type="STRING" id="670580.A0A1X6MV89"/>
<accession>A0A1X6MV89</accession>
<dbReference type="GO" id="GO:0005634">
    <property type="term" value="C:nucleus"/>
    <property type="evidence" value="ECO:0007669"/>
    <property type="project" value="TreeGrafter"/>
</dbReference>
<dbReference type="SUPFAM" id="SSF88723">
    <property type="entry name" value="PIN domain-like"/>
    <property type="match status" value="1"/>
</dbReference>